<evidence type="ECO:0000313" key="8">
    <source>
        <dbReference type="Proteomes" id="UP001085076"/>
    </source>
</evidence>
<dbReference type="Proteomes" id="UP001085076">
    <property type="component" value="Miscellaneous, Linkage group lg01"/>
</dbReference>
<comment type="caution">
    <text evidence="7">The sequence shown here is derived from an EMBL/GenBank/DDBJ whole genome shotgun (WGS) entry which is preliminary data.</text>
</comment>
<keyword evidence="4 6" id="KW-1133">Transmembrane helix</keyword>
<name>A0A9D5DI00_9LILI</name>
<evidence type="ECO:0000256" key="6">
    <source>
        <dbReference type="SAM" id="Phobius"/>
    </source>
</evidence>
<dbReference type="EMBL" id="JAGGNH010000001">
    <property type="protein sequence ID" value="KAJ0989952.1"/>
    <property type="molecule type" value="Genomic_DNA"/>
</dbReference>
<evidence type="ECO:0000256" key="5">
    <source>
        <dbReference type="ARBA" id="ARBA00023136"/>
    </source>
</evidence>
<organism evidence="7 8">
    <name type="scientific">Dioscorea zingiberensis</name>
    <dbReference type="NCBI Taxonomy" id="325984"/>
    <lineage>
        <taxon>Eukaryota</taxon>
        <taxon>Viridiplantae</taxon>
        <taxon>Streptophyta</taxon>
        <taxon>Embryophyta</taxon>
        <taxon>Tracheophyta</taxon>
        <taxon>Spermatophyta</taxon>
        <taxon>Magnoliopsida</taxon>
        <taxon>Liliopsida</taxon>
        <taxon>Dioscoreales</taxon>
        <taxon>Dioscoreaceae</taxon>
        <taxon>Dioscorea</taxon>
    </lineage>
</organism>
<dbReference type="PANTHER" id="PTHR32191">
    <property type="entry name" value="TETRASPANIN-8-RELATED"/>
    <property type="match status" value="1"/>
</dbReference>
<dbReference type="InterPro" id="IPR018499">
    <property type="entry name" value="Tetraspanin/Peripherin"/>
</dbReference>
<reference evidence="7" key="2">
    <citation type="journal article" date="2022" name="Hortic Res">
        <title>The genome of Dioscorea zingiberensis sheds light on the biosynthesis, origin and evolution of the medicinally important diosgenin saponins.</title>
        <authorList>
            <person name="Li Y."/>
            <person name="Tan C."/>
            <person name="Li Z."/>
            <person name="Guo J."/>
            <person name="Li S."/>
            <person name="Chen X."/>
            <person name="Wang C."/>
            <person name="Dai X."/>
            <person name="Yang H."/>
            <person name="Song W."/>
            <person name="Hou L."/>
            <person name="Xu J."/>
            <person name="Tong Z."/>
            <person name="Xu A."/>
            <person name="Yuan X."/>
            <person name="Wang W."/>
            <person name="Yang Q."/>
            <person name="Chen L."/>
            <person name="Sun Z."/>
            <person name="Wang K."/>
            <person name="Pan B."/>
            <person name="Chen J."/>
            <person name="Bao Y."/>
            <person name="Liu F."/>
            <person name="Qi X."/>
            <person name="Gang D.R."/>
            <person name="Wen J."/>
            <person name="Li J."/>
        </authorList>
    </citation>
    <scope>NUCLEOTIDE SEQUENCE</scope>
    <source>
        <strain evidence="7">Dzin_1.0</strain>
    </source>
</reference>
<sequence>MALSNNIIGGINFVAMLLSIPIIAAGIWLSSQTDNSCMKILQWPVITLGILVLVVGLTGFVGAFWRIPWLLIFYLIAMLFMIILLASLVVFIYVVTNNGSGHTATNRAYLEYHLEDYSGWLRRRVQSSYKWNQIKVCLSSTTTCSELNQTYRSAQDFFITSLTPLESGCCKPPTKCGYTFVNPTYWISPIDIGADLDCMLWSNEQAVLCYSCSSCKAGLLANLKREWRKADIILLLTLVALIVVYVLGFMAFRNAKTDELFRKYQQGYTT</sequence>
<keyword evidence="5 6" id="KW-0472">Membrane</keyword>
<dbReference type="GO" id="GO:0016020">
    <property type="term" value="C:membrane"/>
    <property type="evidence" value="ECO:0007669"/>
    <property type="project" value="UniProtKB-SubCell"/>
</dbReference>
<dbReference type="Pfam" id="PF00335">
    <property type="entry name" value="Tetraspanin"/>
    <property type="match status" value="1"/>
</dbReference>
<feature type="transmembrane region" description="Helical" evidence="6">
    <location>
        <begin position="41"/>
        <end position="65"/>
    </location>
</feature>
<dbReference type="AlphaFoldDB" id="A0A9D5DI00"/>
<protein>
    <submittedName>
        <fullName evidence="7">Uncharacterized protein</fullName>
    </submittedName>
</protein>
<evidence type="ECO:0000256" key="3">
    <source>
        <dbReference type="ARBA" id="ARBA00022692"/>
    </source>
</evidence>
<dbReference type="InterPro" id="IPR044991">
    <property type="entry name" value="TET_plant"/>
</dbReference>
<proteinExistence type="inferred from homology"/>
<feature type="transmembrane region" description="Helical" evidence="6">
    <location>
        <begin position="71"/>
        <end position="95"/>
    </location>
</feature>
<evidence type="ECO:0000313" key="7">
    <source>
        <dbReference type="EMBL" id="KAJ0989952.1"/>
    </source>
</evidence>
<evidence type="ECO:0000256" key="2">
    <source>
        <dbReference type="ARBA" id="ARBA00006840"/>
    </source>
</evidence>
<comment type="similarity">
    <text evidence="2">Belongs to the tetraspanin (TM4SF) family.</text>
</comment>
<keyword evidence="3 6" id="KW-0812">Transmembrane</keyword>
<evidence type="ECO:0000256" key="1">
    <source>
        <dbReference type="ARBA" id="ARBA00004141"/>
    </source>
</evidence>
<accession>A0A9D5DI00</accession>
<gene>
    <name evidence="7" type="ORF">J5N97_008308</name>
</gene>
<reference evidence="7" key="1">
    <citation type="submission" date="2021-03" db="EMBL/GenBank/DDBJ databases">
        <authorList>
            <person name="Li Z."/>
            <person name="Yang C."/>
        </authorList>
    </citation>
    <scope>NUCLEOTIDE SEQUENCE</scope>
    <source>
        <strain evidence="7">Dzin_1.0</strain>
        <tissue evidence="7">Leaf</tissue>
    </source>
</reference>
<evidence type="ECO:0000256" key="4">
    <source>
        <dbReference type="ARBA" id="ARBA00022989"/>
    </source>
</evidence>
<dbReference type="PRINTS" id="PR00259">
    <property type="entry name" value="TMFOUR"/>
</dbReference>
<dbReference type="GO" id="GO:0009734">
    <property type="term" value="P:auxin-activated signaling pathway"/>
    <property type="evidence" value="ECO:0007669"/>
    <property type="project" value="InterPro"/>
</dbReference>
<keyword evidence="8" id="KW-1185">Reference proteome</keyword>
<feature type="transmembrane region" description="Helical" evidence="6">
    <location>
        <begin position="232"/>
        <end position="252"/>
    </location>
</feature>
<feature type="transmembrane region" description="Helical" evidence="6">
    <location>
        <begin position="6"/>
        <end position="29"/>
    </location>
</feature>
<dbReference type="OrthoDB" id="664300at2759"/>
<comment type="subcellular location">
    <subcellularLocation>
        <location evidence="1">Membrane</location>
        <topology evidence="1">Multi-pass membrane protein</topology>
    </subcellularLocation>
</comment>